<evidence type="ECO:0000256" key="2">
    <source>
        <dbReference type="ARBA" id="ARBA00023002"/>
    </source>
</evidence>
<dbReference type="SUPFAM" id="SSF52283">
    <property type="entry name" value="Formate/glycerate dehydrogenase catalytic domain-like"/>
    <property type="match status" value="1"/>
</dbReference>
<dbReference type="GeneID" id="96003139"/>
<evidence type="ECO:0000256" key="1">
    <source>
        <dbReference type="ARBA" id="ARBA00005854"/>
    </source>
</evidence>
<dbReference type="CDD" id="cd12169">
    <property type="entry name" value="PGDH_like_1"/>
    <property type="match status" value="1"/>
</dbReference>
<dbReference type="Pfam" id="PF02826">
    <property type="entry name" value="2-Hacid_dh_C"/>
    <property type="match status" value="1"/>
</dbReference>
<dbReference type="EMBL" id="JAAQHG020000004">
    <property type="protein sequence ID" value="KAL1589711.1"/>
    <property type="molecule type" value="Genomic_DNA"/>
</dbReference>
<feature type="region of interest" description="Disordered" evidence="4">
    <location>
        <begin position="128"/>
        <end position="159"/>
    </location>
</feature>
<sequence length="385" mass="41397">MASRLSSIRSHLVQNVTKRRTSPFRTMSSTSTPSIAILDDYGGLASKHFEQIPGLKVDSFPETLDPASEDGLQALAARLKPYTIISTMRERTPFPSTLQSQLPNLKLLLTTGVRNASLDIPFATSRNTTVAGTTGAKPGHPDHSSADSASAPPPPGYDSTTQHTWALILSLASRIPHDNAALRSDPSAWQSGFSVALGGKTLGLCGLGKLGANAARIGAQAFGMNVVAWSENLTQEKADAAAENAGLPRGAFKAVSKAELFRSADVLSLHYVLSPRSRGIVGAEELAMMKGTSLLVNSSRGPLIDEQALLEALERGQIRGAALDVWWKEPLPADSPWRAYKGKSELVMSPHMGYVNEGTIDRWYEEQAENVRRFIAGEEILNKLN</sequence>
<dbReference type="Proteomes" id="UP000803884">
    <property type="component" value="Unassembled WGS sequence"/>
</dbReference>
<keyword evidence="7" id="KW-1185">Reference proteome</keyword>
<dbReference type="PANTHER" id="PTHR42789">
    <property type="entry name" value="D-ISOMER SPECIFIC 2-HYDROXYACID DEHYDROGENASE FAMILY PROTEIN (AFU_ORTHOLOGUE AFUA_6G10090)"/>
    <property type="match status" value="1"/>
</dbReference>
<dbReference type="InterPro" id="IPR029753">
    <property type="entry name" value="D-isomer_DH_CS"/>
</dbReference>
<dbReference type="PROSITE" id="PS00671">
    <property type="entry name" value="D_2_HYDROXYACID_DH_3"/>
    <property type="match status" value="1"/>
</dbReference>
<proteinExistence type="inferred from homology"/>
<evidence type="ECO:0000256" key="4">
    <source>
        <dbReference type="SAM" id="MobiDB-lite"/>
    </source>
</evidence>
<dbReference type="InterPro" id="IPR050857">
    <property type="entry name" value="D-2-hydroxyacid_DH"/>
</dbReference>
<evidence type="ECO:0000313" key="7">
    <source>
        <dbReference type="Proteomes" id="UP000803884"/>
    </source>
</evidence>
<organism evidence="6 7">
    <name type="scientific">Cladosporium halotolerans</name>
    <dbReference type="NCBI Taxonomy" id="1052096"/>
    <lineage>
        <taxon>Eukaryota</taxon>
        <taxon>Fungi</taxon>
        <taxon>Dikarya</taxon>
        <taxon>Ascomycota</taxon>
        <taxon>Pezizomycotina</taxon>
        <taxon>Dothideomycetes</taxon>
        <taxon>Dothideomycetidae</taxon>
        <taxon>Cladosporiales</taxon>
        <taxon>Cladosporiaceae</taxon>
        <taxon>Cladosporium</taxon>
    </lineage>
</organism>
<reference evidence="6 7" key="1">
    <citation type="journal article" date="2020" name="Microbiol. Resour. Announc.">
        <title>Draft Genome Sequence of a Cladosporium Species Isolated from the Mesophotic Ascidian Didemnum maculosum.</title>
        <authorList>
            <person name="Gioti A."/>
            <person name="Siaperas R."/>
            <person name="Nikolaivits E."/>
            <person name="Le Goff G."/>
            <person name="Ouazzani J."/>
            <person name="Kotoulas G."/>
            <person name="Topakas E."/>
        </authorList>
    </citation>
    <scope>NUCLEOTIDE SEQUENCE [LARGE SCALE GENOMIC DNA]</scope>
    <source>
        <strain evidence="6 7">TM138-S3</strain>
    </source>
</reference>
<dbReference type="SUPFAM" id="SSF51735">
    <property type="entry name" value="NAD(P)-binding Rossmann-fold domains"/>
    <property type="match status" value="1"/>
</dbReference>
<dbReference type="GO" id="GO:0016491">
    <property type="term" value="F:oxidoreductase activity"/>
    <property type="evidence" value="ECO:0007669"/>
    <property type="project" value="UniProtKB-KW"/>
</dbReference>
<comment type="similarity">
    <text evidence="1">Belongs to the D-isomer specific 2-hydroxyacid dehydrogenase family.</text>
</comment>
<accession>A0AB34KZL3</accession>
<dbReference type="PANTHER" id="PTHR42789:SF1">
    <property type="entry name" value="D-ISOMER SPECIFIC 2-HYDROXYACID DEHYDROGENASE FAMILY PROTEIN (AFU_ORTHOLOGUE AFUA_6G10090)"/>
    <property type="match status" value="1"/>
</dbReference>
<evidence type="ECO:0000313" key="6">
    <source>
        <dbReference type="EMBL" id="KAL1589711.1"/>
    </source>
</evidence>
<evidence type="ECO:0000256" key="3">
    <source>
        <dbReference type="ARBA" id="ARBA00023027"/>
    </source>
</evidence>
<feature type="domain" description="D-isomer specific 2-hydroxyacid dehydrogenase NAD-binding" evidence="5">
    <location>
        <begin position="166"/>
        <end position="353"/>
    </location>
</feature>
<dbReference type="InterPro" id="IPR006140">
    <property type="entry name" value="D-isomer_DH_NAD-bd"/>
</dbReference>
<dbReference type="Gene3D" id="3.40.50.720">
    <property type="entry name" value="NAD(P)-binding Rossmann-like Domain"/>
    <property type="match status" value="2"/>
</dbReference>
<keyword evidence="2" id="KW-0560">Oxidoreductase</keyword>
<gene>
    <name evidence="6" type="ORF">WHR41_01695</name>
</gene>
<dbReference type="AlphaFoldDB" id="A0AB34KZL3"/>
<name>A0AB34KZL3_9PEZI</name>
<dbReference type="InterPro" id="IPR036291">
    <property type="entry name" value="NAD(P)-bd_dom_sf"/>
</dbReference>
<dbReference type="GO" id="GO:0051287">
    <property type="term" value="F:NAD binding"/>
    <property type="evidence" value="ECO:0007669"/>
    <property type="project" value="InterPro"/>
</dbReference>
<dbReference type="RefSeq" id="XP_069232816.1">
    <property type="nucleotide sequence ID" value="XM_069370301.1"/>
</dbReference>
<evidence type="ECO:0000259" key="5">
    <source>
        <dbReference type="Pfam" id="PF02826"/>
    </source>
</evidence>
<comment type="caution">
    <text evidence="6">The sequence shown here is derived from an EMBL/GenBank/DDBJ whole genome shotgun (WGS) entry which is preliminary data.</text>
</comment>
<protein>
    <recommendedName>
        <fullName evidence="5">D-isomer specific 2-hydroxyacid dehydrogenase NAD-binding domain-containing protein</fullName>
    </recommendedName>
</protein>
<keyword evidence="3" id="KW-0520">NAD</keyword>